<evidence type="ECO:0000256" key="1">
    <source>
        <dbReference type="SAM" id="Phobius"/>
    </source>
</evidence>
<dbReference type="EMBL" id="MH937496">
    <property type="protein sequence ID" value="AZF91595.1"/>
    <property type="molecule type" value="Genomic_DNA"/>
</dbReference>
<accession>A0A3G8FA06</accession>
<feature type="transmembrane region" description="Helical" evidence="1">
    <location>
        <begin position="35"/>
        <end position="61"/>
    </location>
</feature>
<proteinExistence type="predicted"/>
<organism evidence="2 3">
    <name type="scientific">Streptococcus phage CHPC1046</name>
    <dbReference type="NCBI Taxonomy" id="2365018"/>
    <lineage>
        <taxon>Viruses</taxon>
        <taxon>Duplodnaviria</taxon>
        <taxon>Heunggongvirae</taxon>
        <taxon>Uroviricota</taxon>
        <taxon>Caudoviricetes</taxon>
        <taxon>Aliceevansviridae</taxon>
        <taxon>Moineauvirus</taxon>
        <taxon>Moineauvirus CHPC1046</taxon>
    </lineage>
</organism>
<protein>
    <submittedName>
        <fullName evidence="2">Uncharacterized protein</fullName>
    </submittedName>
</protein>
<sequence>MDAEGLSFHIYHNTKKQKGVLTPNKMFPFSRDLNLISLSAFAAFALDKLYLGYPITFYKIIIYKSNKKSPSKMLRLRPLLPWYPYCSVRGGDILLFILFLLVVYW</sequence>
<feature type="transmembrane region" description="Helical" evidence="1">
    <location>
        <begin position="82"/>
        <end position="104"/>
    </location>
</feature>
<name>A0A3G8FA06_9CAUD</name>
<keyword evidence="1" id="KW-0812">Transmembrane</keyword>
<dbReference type="Proteomes" id="UP000280277">
    <property type="component" value="Genome"/>
</dbReference>
<keyword evidence="1" id="KW-1133">Transmembrane helix</keyword>
<evidence type="ECO:0000313" key="2">
    <source>
        <dbReference type="EMBL" id="AZF91595.1"/>
    </source>
</evidence>
<keyword evidence="3" id="KW-1185">Reference proteome</keyword>
<gene>
    <name evidence="2" type="ORF">CHPC1046_0025</name>
</gene>
<evidence type="ECO:0000313" key="3">
    <source>
        <dbReference type="Proteomes" id="UP000280277"/>
    </source>
</evidence>
<keyword evidence="1" id="KW-0472">Membrane</keyword>
<reference evidence="2 3" key="1">
    <citation type="submission" date="2018-09" db="EMBL/GenBank/DDBJ databases">
        <title>A comparative genomics approach for identifying host-range determinants of bacteriophages infecting Streptococcus thermophilus.</title>
        <authorList>
            <person name="Szymczak P."/>
            <person name="Rau M.H."/>
            <person name="Monteiro J.M."/>
            <person name="de Pinho M.G."/>
            <person name="Filipe S.R."/>
            <person name="Vogensen F.K."/>
            <person name="Zeidan A."/>
            <person name="Janzen T."/>
        </authorList>
    </citation>
    <scope>NUCLEOTIDE SEQUENCE [LARGE SCALE GENOMIC DNA]</scope>
</reference>